<accession>A0ABW8BXI1</accession>
<protein>
    <submittedName>
        <fullName evidence="1">Uncharacterized protein</fullName>
    </submittedName>
</protein>
<evidence type="ECO:0000313" key="1">
    <source>
        <dbReference type="EMBL" id="MFI8751920.1"/>
    </source>
</evidence>
<sequence length="188" mass="21685">MIQTKYGPFDGDSWESLCQLVFKSKYKDNQYQEMVASPGDFGIEGFTKLDGIAFQCYCPDNHYTQQELYQKQRDKITKDLGKLRTYEAEIARRLGTTTLKEWIFVTPQISDNNLLKHAQTKQEEVVGWGLIIHSDFKVIVQDADFFAKEINDIQTARGNKITLFSALDLTNSTEDEDLTTYEENISKK</sequence>
<proteinExistence type="predicted"/>
<name>A0ABW8BXI1_9GAMM</name>
<dbReference type="RefSeq" id="WP_399846536.1">
    <property type="nucleotide sequence ID" value="NZ_JBITWC010000050.1"/>
</dbReference>
<gene>
    <name evidence="1" type="ORF">ACIGG6_18215</name>
</gene>
<dbReference type="Proteomes" id="UP001614338">
    <property type="component" value="Unassembled WGS sequence"/>
</dbReference>
<comment type="caution">
    <text evidence="1">The sequence shown here is derived from an EMBL/GenBank/DDBJ whole genome shotgun (WGS) entry which is preliminary data.</text>
</comment>
<keyword evidence="2" id="KW-1185">Reference proteome</keyword>
<organism evidence="1 2">
    <name type="scientific">Vreelandella lionensis</name>
    <dbReference type="NCBI Taxonomy" id="1144478"/>
    <lineage>
        <taxon>Bacteria</taxon>
        <taxon>Pseudomonadati</taxon>
        <taxon>Pseudomonadota</taxon>
        <taxon>Gammaproteobacteria</taxon>
        <taxon>Oceanospirillales</taxon>
        <taxon>Halomonadaceae</taxon>
        <taxon>Vreelandella</taxon>
    </lineage>
</organism>
<evidence type="ECO:0000313" key="2">
    <source>
        <dbReference type="Proteomes" id="UP001614338"/>
    </source>
</evidence>
<reference evidence="1 2" key="1">
    <citation type="submission" date="2024-10" db="EMBL/GenBank/DDBJ databases">
        <title>The Natural Products Discovery Center: Release of the First 8490 Sequenced Strains for Exploring Actinobacteria Biosynthetic Diversity.</title>
        <authorList>
            <person name="Kalkreuter E."/>
            <person name="Kautsar S.A."/>
            <person name="Yang D."/>
            <person name="Bader C.D."/>
            <person name="Teijaro C.N."/>
            <person name="Fluegel L."/>
            <person name="Davis C.M."/>
            <person name="Simpson J.R."/>
            <person name="Lauterbach L."/>
            <person name="Steele A.D."/>
            <person name="Gui C."/>
            <person name="Meng S."/>
            <person name="Li G."/>
            <person name="Viehrig K."/>
            <person name="Ye F."/>
            <person name="Su P."/>
            <person name="Kiefer A.F."/>
            <person name="Nichols A."/>
            <person name="Cepeda A.J."/>
            <person name="Yan W."/>
            <person name="Fan B."/>
            <person name="Jiang Y."/>
            <person name="Adhikari A."/>
            <person name="Zheng C.-J."/>
            <person name="Schuster L."/>
            <person name="Cowan T.M."/>
            <person name="Smanski M.J."/>
            <person name="Chevrette M.G."/>
            <person name="De Carvalho L.P.S."/>
            <person name="Shen B."/>
        </authorList>
    </citation>
    <scope>NUCLEOTIDE SEQUENCE [LARGE SCALE GENOMIC DNA]</scope>
    <source>
        <strain evidence="1 2">NPDC077409</strain>
    </source>
</reference>
<dbReference type="EMBL" id="JBITWC010000050">
    <property type="protein sequence ID" value="MFI8751920.1"/>
    <property type="molecule type" value="Genomic_DNA"/>
</dbReference>